<dbReference type="SMART" id="SM00267">
    <property type="entry name" value="GGDEF"/>
    <property type="match status" value="1"/>
</dbReference>
<evidence type="ECO:0000259" key="3">
    <source>
        <dbReference type="PROSITE" id="PS50887"/>
    </source>
</evidence>
<sequence>MCIITRMNEHPRNDRDRRIQTRYPVDFHAKVRGRNQLPTNCRVKNVCNGGVLLAPNNSELELPFQSGEHVDLHFDLPDAQSMDPIQAVIEVVHRVDRGVGARFVRLLGDGRLRLARFISETIARTRDELDPDSNPTRTLAREVLQNVGKQRLGGMMDSLLETLVEELWQYTEKADNDVERARFAGEIGILAKAIQSERVSQRLLGELLDSLKDIGKTSRAKPKRDGPGSGEEGGLQLVDQDEFEIWLAKSQLANRLEEDLSEPLDALRTHIGGLFHDSALPMDPMSLAEAIERALKDAGLGTQLQRLALQLVSDHLSRNMGAFYRELLHSWTTSGLLELAEKQQSANEQAGEPAAPGATDSVSVGMGSGGVDSGVGNDSLGTSVPPPSSAGSAQQSSYEKAAGLVANLLASYQSPFTYPMLDQRARHYAGGRRIADLLANLPSGFQMPDPDPSRPLRDLVAQWLHAAEEKTSNGKTAQKPVMSPQVEERVDVTDRLLSHMLADPTTPQRLKSLIKPLSTRLLSMAVTSPSGIADNNQPLVNLINQLEHLAMFLLNDEGADEGVRREYEEVVKKLVDSDGRDPKLVDELSKRLASLEQRAGNEYQGNISNWVGVCESRERGRLARGEVRRTLNAAFDGKRIHKVIDELLQVGWRNLLDMVCANLGMQSERWNRYWNLLWSLHLMTGGEGETPSEGLMDLDSLVGGMRDALAYIGTDPVVVNDVLGRIDTAVRRSRASLDREDDYLLFCPILPDSENEPEHMPASVSPSDWERAIAQVEDLPLGALIWMRGKESSKALRLIWRNEDGSRLAVTDTMGKKVKVLRRSRLAEAFLRGQARAQAPSDRRIVTRAADAALSEMQERLQYHETHDPLTGLSNQRRLIGSLTQLLLTEAGVSNRHALGFLELDRYDTLTGTFGYSVGERMLTAVARLLEGVAPDAVCLAYMGGSRFGFLAPVMDREHAMEIGESIRAGLNVMPFDLQGKPFRISGSLGLAMLLGDNSSPEKLISAASVACLAAQREGGDRVVMFREDNDLISRQLDHMRGWAQAEDVIKAGRRKLRYQPIVPLDSSADLSPHCEILLSVYDDQGVPLPLQSFIAAAEAFNMMREVDRQVIEEAFSWVNAHPLKVREIGGVAINLSGQSLSDPGLINYIRAGIERFAIPVEMVSFEVTETAAIVNLDQAAIILEDIKSLGCRIALDDFGAGMSSYSYLKRLPVDFVKIDGSFVKDILVSPHDREIVKSFNEIAHFMGKKTIAEYVENQEILELLRDIGVDYAQGFAIGKPLFIEDMV</sequence>
<feature type="compositionally biased region" description="Low complexity" evidence="1">
    <location>
        <begin position="374"/>
        <end position="395"/>
    </location>
</feature>
<feature type="region of interest" description="Disordered" evidence="1">
    <location>
        <begin position="342"/>
        <end position="395"/>
    </location>
</feature>
<dbReference type="SUPFAM" id="SSF55073">
    <property type="entry name" value="Nucleotide cyclase"/>
    <property type="match status" value="1"/>
</dbReference>
<dbReference type="Pfam" id="PF07238">
    <property type="entry name" value="PilZ"/>
    <property type="match status" value="1"/>
</dbReference>
<dbReference type="InterPro" id="IPR009875">
    <property type="entry name" value="PilZ_domain"/>
</dbReference>
<dbReference type="CDD" id="cd01948">
    <property type="entry name" value="EAL"/>
    <property type="match status" value="1"/>
</dbReference>
<dbReference type="eggNOG" id="COG2200">
    <property type="taxonomic scope" value="Bacteria"/>
</dbReference>
<evidence type="ECO:0000313" key="5">
    <source>
        <dbReference type="Proteomes" id="UP000004200"/>
    </source>
</evidence>
<dbReference type="CDD" id="cd01949">
    <property type="entry name" value="GGDEF"/>
    <property type="match status" value="1"/>
</dbReference>
<dbReference type="InterPro" id="IPR050706">
    <property type="entry name" value="Cyclic-di-GMP_PDE-like"/>
</dbReference>
<proteinExistence type="predicted"/>
<dbReference type="EMBL" id="AFWT01000024">
    <property type="protein sequence ID" value="EGV29728.1"/>
    <property type="molecule type" value="Genomic_DNA"/>
</dbReference>
<dbReference type="PROSITE" id="PS50887">
    <property type="entry name" value="GGDEF"/>
    <property type="match status" value="1"/>
</dbReference>
<dbReference type="Pfam" id="PF07793">
    <property type="entry name" value="DUF1631"/>
    <property type="match status" value="1"/>
</dbReference>
<organism evidence="4 5">
    <name type="scientific">Thiorhodococcus drewsii AZ1</name>
    <dbReference type="NCBI Taxonomy" id="765913"/>
    <lineage>
        <taxon>Bacteria</taxon>
        <taxon>Pseudomonadati</taxon>
        <taxon>Pseudomonadota</taxon>
        <taxon>Gammaproteobacteria</taxon>
        <taxon>Chromatiales</taxon>
        <taxon>Chromatiaceae</taxon>
        <taxon>Thiorhodococcus</taxon>
    </lineage>
</organism>
<dbReference type="InterPro" id="IPR001633">
    <property type="entry name" value="EAL_dom"/>
</dbReference>
<name>G2E4F9_9GAMM</name>
<dbReference type="Gene3D" id="2.40.10.220">
    <property type="entry name" value="predicted glycosyltransferase like domains"/>
    <property type="match status" value="1"/>
</dbReference>
<dbReference type="SUPFAM" id="SSF141371">
    <property type="entry name" value="PilZ domain-like"/>
    <property type="match status" value="1"/>
</dbReference>
<dbReference type="PANTHER" id="PTHR33121:SF23">
    <property type="entry name" value="CYCLIC DI-GMP PHOSPHODIESTERASE PDEB"/>
    <property type="match status" value="1"/>
</dbReference>
<dbReference type="InterPro" id="IPR043128">
    <property type="entry name" value="Rev_trsase/Diguanyl_cyclase"/>
</dbReference>
<dbReference type="eggNOG" id="COG2199">
    <property type="taxonomic scope" value="Bacteria"/>
</dbReference>
<dbReference type="SMART" id="SM00052">
    <property type="entry name" value="EAL"/>
    <property type="match status" value="1"/>
</dbReference>
<feature type="domain" description="GGDEF" evidence="3">
    <location>
        <begin position="895"/>
        <end position="1028"/>
    </location>
</feature>
<dbReference type="InterPro" id="IPR012434">
    <property type="entry name" value="DUF1631"/>
</dbReference>
<dbReference type="GO" id="GO:0071111">
    <property type="term" value="F:cyclic-guanylate-specific phosphodiesterase activity"/>
    <property type="evidence" value="ECO:0007669"/>
    <property type="project" value="InterPro"/>
</dbReference>
<evidence type="ECO:0000313" key="4">
    <source>
        <dbReference type="EMBL" id="EGV29728.1"/>
    </source>
</evidence>
<dbReference type="STRING" id="765913.ThidrDRAFT_3172"/>
<evidence type="ECO:0000256" key="1">
    <source>
        <dbReference type="SAM" id="MobiDB-lite"/>
    </source>
</evidence>
<dbReference type="NCBIfam" id="TIGR00254">
    <property type="entry name" value="GGDEF"/>
    <property type="match status" value="1"/>
</dbReference>
<gene>
    <name evidence="4" type="ORF">ThidrDRAFT_3172</name>
</gene>
<accession>G2E4F9</accession>
<dbReference type="Gene3D" id="3.20.20.450">
    <property type="entry name" value="EAL domain"/>
    <property type="match status" value="1"/>
</dbReference>
<dbReference type="InterPro" id="IPR029787">
    <property type="entry name" value="Nucleotide_cyclase"/>
</dbReference>
<dbReference type="PANTHER" id="PTHR33121">
    <property type="entry name" value="CYCLIC DI-GMP PHOSPHODIESTERASE PDEF"/>
    <property type="match status" value="1"/>
</dbReference>
<protein>
    <submittedName>
        <fullName evidence="4">Diguanylate cyclase/phosphodiesterase</fullName>
    </submittedName>
</protein>
<dbReference type="GO" id="GO:0035438">
    <property type="term" value="F:cyclic-di-GMP binding"/>
    <property type="evidence" value="ECO:0007669"/>
    <property type="project" value="InterPro"/>
</dbReference>
<keyword evidence="5" id="KW-1185">Reference proteome</keyword>
<evidence type="ECO:0000259" key="2">
    <source>
        <dbReference type="PROSITE" id="PS50883"/>
    </source>
</evidence>
<dbReference type="PROSITE" id="PS50883">
    <property type="entry name" value="EAL"/>
    <property type="match status" value="1"/>
</dbReference>
<dbReference type="Pfam" id="PF00990">
    <property type="entry name" value="GGDEF"/>
    <property type="match status" value="1"/>
</dbReference>
<dbReference type="Proteomes" id="UP000004200">
    <property type="component" value="Unassembled WGS sequence"/>
</dbReference>
<dbReference type="InterPro" id="IPR035919">
    <property type="entry name" value="EAL_sf"/>
</dbReference>
<dbReference type="SUPFAM" id="SSF141868">
    <property type="entry name" value="EAL domain-like"/>
    <property type="match status" value="1"/>
</dbReference>
<dbReference type="Gene3D" id="3.30.70.270">
    <property type="match status" value="1"/>
</dbReference>
<comment type="caution">
    <text evidence="4">The sequence shown here is derived from an EMBL/GenBank/DDBJ whole genome shotgun (WGS) entry which is preliminary data.</text>
</comment>
<dbReference type="InterPro" id="IPR000160">
    <property type="entry name" value="GGDEF_dom"/>
</dbReference>
<reference evidence="4 5" key="1">
    <citation type="submission" date="2011-06" db="EMBL/GenBank/DDBJ databases">
        <title>The draft genome of Thiorhodococcus drewsii AZ1.</title>
        <authorList>
            <consortium name="US DOE Joint Genome Institute (JGI-PGF)"/>
            <person name="Lucas S."/>
            <person name="Han J."/>
            <person name="Lapidus A."/>
            <person name="Cheng J.-F."/>
            <person name="Goodwin L."/>
            <person name="Pitluck S."/>
            <person name="Peters L."/>
            <person name="Land M.L."/>
            <person name="Hauser L."/>
            <person name="Vogl K."/>
            <person name="Liu Z."/>
            <person name="Imhoff J."/>
            <person name="Thiel V."/>
            <person name="Frigaard N.-U."/>
            <person name="Bryant D.A."/>
            <person name="Woyke T.J."/>
        </authorList>
    </citation>
    <scope>NUCLEOTIDE SEQUENCE [LARGE SCALE GENOMIC DNA]</scope>
    <source>
        <strain evidence="4 5">AZ1</strain>
    </source>
</reference>
<dbReference type="Pfam" id="PF00563">
    <property type="entry name" value="EAL"/>
    <property type="match status" value="1"/>
</dbReference>
<feature type="domain" description="EAL" evidence="2">
    <location>
        <begin position="1039"/>
        <end position="1288"/>
    </location>
</feature>